<evidence type="ECO:0000256" key="4">
    <source>
        <dbReference type="ARBA" id="ARBA00022679"/>
    </source>
</evidence>
<name>A0A6A8LDR7_BACVE</name>
<dbReference type="PROSITE" id="PS00595">
    <property type="entry name" value="AA_TRANSFER_CLASS_5"/>
    <property type="match status" value="1"/>
</dbReference>
<proteinExistence type="inferred from homology"/>
<feature type="domain" description="Aminotransferase class V" evidence="10">
    <location>
        <begin position="41"/>
        <end position="352"/>
    </location>
</feature>
<dbReference type="Gene3D" id="3.40.640.10">
    <property type="entry name" value="Type I PLP-dependent aspartate aminotransferase-like (Major domain)"/>
    <property type="match status" value="1"/>
</dbReference>
<keyword evidence="3 11" id="KW-0032">Aminotransferase</keyword>
<evidence type="ECO:0000259" key="10">
    <source>
        <dbReference type="Pfam" id="PF00266"/>
    </source>
</evidence>
<dbReference type="GO" id="GO:0008453">
    <property type="term" value="F:alanine-glyoxylate transaminase activity"/>
    <property type="evidence" value="ECO:0007669"/>
    <property type="project" value="TreeGrafter"/>
</dbReference>
<dbReference type="FunFam" id="3.90.1150.10:FF:000039">
    <property type="entry name" value="Serine--pyruvate aminotransferase"/>
    <property type="match status" value="1"/>
</dbReference>
<evidence type="ECO:0000256" key="6">
    <source>
        <dbReference type="PIRSR" id="PIRSR000524-1"/>
    </source>
</evidence>
<comment type="caution">
    <text evidence="11">The sequence shown here is derived from an EMBL/GenBank/DDBJ whole genome shotgun (WGS) entry which is preliminary data.</text>
</comment>
<dbReference type="InterPro" id="IPR000192">
    <property type="entry name" value="Aminotrans_V_dom"/>
</dbReference>
<gene>
    <name evidence="11" type="ORF">GKC39_03635</name>
</gene>
<dbReference type="Pfam" id="PF00266">
    <property type="entry name" value="Aminotran_5"/>
    <property type="match status" value="1"/>
</dbReference>
<comment type="cofactor">
    <cofactor evidence="1 7 9">
        <name>pyridoxal 5'-phosphate</name>
        <dbReference type="ChEBI" id="CHEBI:597326"/>
    </cofactor>
</comment>
<evidence type="ECO:0000256" key="7">
    <source>
        <dbReference type="PIRSR" id="PIRSR000524-50"/>
    </source>
</evidence>
<dbReference type="FunFam" id="3.40.640.10:FF:000027">
    <property type="entry name" value="Serine--pyruvate aminotransferase, mitochondrial"/>
    <property type="match status" value="1"/>
</dbReference>
<evidence type="ECO:0000256" key="2">
    <source>
        <dbReference type="ARBA" id="ARBA00009236"/>
    </source>
</evidence>
<protein>
    <submittedName>
        <fullName evidence="11">Aminotransferase class V-fold PLP-dependent enzyme</fullName>
    </submittedName>
</protein>
<dbReference type="InterPro" id="IPR015421">
    <property type="entry name" value="PyrdxlP-dep_Trfase_major"/>
</dbReference>
<evidence type="ECO:0000256" key="3">
    <source>
        <dbReference type="ARBA" id="ARBA00022576"/>
    </source>
</evidence>
<keyword evidence="4 11" id="KW-0808">Transferase</keyword>
<dbReference type="Gene3D" id="3.90.1150.10">
    <property type="entry name" value="Aspartate Aminotransferase, domain 1"/>
    <property type="match status" value="1"/>
</dbReference>
<dbReference type="InterPro" id="IPR024169">
    <property type="entry name" value="SP_NH2Trfase/AEP_transaminase"/>
</dbReference>
<dbReference type="GO" id="GO:0019265">
    <property type="term" value="P:glycine biosynthetic process, by transamination of glyoxylate"/>
    <property type="evidence" value="ECO:0007669"/>
    <property type="project" value="TreeGrafter"/>
</dbReference>
<sequence length="417" mass="45624">MPTRKELCIPQRTIMTPGPTEAEPRVLRAMGAPILGQFDPAFTGIMNETMQMLRELFQTENRWAYPIDGTSRAGIEAVLASVIEPGDSVLVPIYGRFGHLLTEIAERYGADVHTIECEWGTVFRPEEIIGEMKKISPKIVAMVHGETSTGRIHPLKEIGEACRAQDALFIVDAVATIGGCAVKTDEWKIDAVIGGTQKCLSVPSGMAPITYNDRTAAVIAARKKVERGIATAADGKMLSGHRPVTSNYFDLSQLEDYWSERRLNHHTEATAMLYALREGVRLVLEEGLEERFRRHQRHEKALTAGLAAMGLDLFGDPEAKLPVVTCVKIPPEADGESIRSMLLSQFGIEIASSFGPLQGKIWRIGTMGYSCRKENVLFVLAGLEAVLIRHGVAVKAGEALQAALNIYDLPAETGMLS</sequence>
<dbReference type="InterPro" id="IPR020578">
    <property type="entry name" value="Aminotrans_V_PyrdxlP_BS"/>
</dbReference>
<dbReference type="InterPro" id="IPR015422">
    <property type="entry name" value="PyrdxlP-dep_Trfase_small"/>
</dbReference>
<dbReference type="RefSeq" id="WP_057080192.1">
    <property type="nucleotide sequence ID" value="NZ_CP023133.1"/>
</dbReference>
<dbReference type="InterPro" id="IPR015424">
    <property type="entry name" value="PyrdxlP-dep_Trfase"/>
</dbReference>
<evidence type="ECO:0000256" key="1">
    <source>
        <dbReference type="ARBA" id="ARBA00001933"/>
    </source>
</evidence>
<dbReference type="GO" id="GO:0004760">
    <property type="term" value="F:L-serine-pyruvate transaminase activity"/>
    <property type="evidence" value="ECO:0007669"/>
    <property type="project" value="TreeGrafter"/>
</dbReference>
<evidence type="ECO:0000313" key="11">
    <source>
        <dbReference type="EMBL" id="MSE01152.1"/>
    </source>
</evidence>
<feature type="modified residue" description="N6-(pyridoxal phosphate)lysine" evidence="7">
    <location>
        <position position="198"/>
    </location>
</feature>
<feature type="binding site" evidence="6">
    <location>
        <position position="363"/>
    </location>
    <ligand>
        <name>substrate</name>
    </ligand>
</feature>
<dbReference type="PIRSF" id="PIRSF000524">
    <property type="entry name" value="SPT"/>
    <property type="match status" value="1"/>
</dbReference>
<dbReference type="AlphaFoldDB" id="A0A6A8LDR7"/>
<organism evidence="11">
    <name type="scientific">Bacillus velezensis</name>
    <dbReference type="NCBI Taxonomy" id="492670"/>
    <lineage>
        <taxon>Bacteria</taxon>
        <taxon>Bacillati</taxon>
        <taxon>Bacillota</taxon>
        <taxon>Bacilli</taxon>
        <taxon>Bacillales</taxon>
        <taxon>Bacillaceae</taxon>
        <taxon>Bacillus</taxon>
        <taxon>Bacillus amyloliquefaciens group</taxon>
    </lineage>
</organism>
<accession>A0A6A8LDR7</accession>
<keyword evidence="5 7" id="KW-0663">Pyridoxal phosphate</keyword>
<comment type="similarity">
    <text evidence="2 8">Belongs to the class-V pyridoxal-phosphate-dependent aminotransferase family.</text>
</comment>
<dbReference type="EMBL" id="WKKV01000001">
    <property type="protein sequence ID" value="MSE01152.1"/>
    <property type="molecule type" value="Genomic_DNA"/>
</dbReference>
<evidence type="ECO:0000256" key="8">
    <source>
        <dbReference type="RuleBase" id="RU004075"/>
    </source>
</evidence>
<evidence type="ECO:0000256" key="5">
    <source>
        <dbReference type="ARBA" id="ARBA00022898"/>
    </source>
</evidence>
<dbReference type="PANTHER" id="PTHR21152:SF40">
    <property type="entry name" value="ALANINE--GLYOXYLATE AMINOTRANSFERASE"/>
    <property type="match status" value="1"/>
</dbReference>
<dbReference type="PANTHER" id="PTHR21152">
    <property type="entry name" value="AMINOTRANSFERASE CLASS V"/>
    <property type="match status" value="1"/>
</dbReference>
<reference evidence="11" key="1">
    <citation type="submission" date="2019-11" db="EMBL/GenBank/DDBJ databases">
        <title>Draft Genome Sequence of Plant Growth-Promoting Rhizosphere-Associated Bacteria.</title>
        <authorList>
            <person name="Vasilyev I.Y."/>
            <person name="Radchenko V."/>
            <person name="Ilnitskaya E.V."/>
        </authorList>
    </citation>
    <scope>NUCLEOTIDE SEQUENCE</scope>
    <source>
        <strain evidence="11">VRA_517_n</strain>
    </source>
</reference>
<dbReference type="SUPFAM" id="SSF53383">
    <property type="entry name" value="PLP-dependent transferases"/>
    <property type="match status" value="1"/>
</dbReference>
<evidence type="ECO:0000256" key="9">
    <source>
        <dbReference type="RuleBase" id="RU004504"/>
    </source>
</evidence>